<keyword evidence="2" id="KW-1185">Reference proteome</keyword>
<evidence type="ECO:0000313" key="2">
    <source>
        <dbReference type="Proteomes" id="UP000663929"/>
    </source>
</evidence>
<protein>
    <submittedName>
        <fullName evidence="1">Uncharacterized protein</fullName>
    </submittedName>
</protein>
<accession>A0A8A4TH60</accession>
<proteinExistence type="predicted"/>
<name>A0A8A4TH60_SULCO</name>
<dbReference type="RefSeq" id="WP_237378907.1">
    <property type="nucleotide sequence ID" value="NZ_CP071793.1"/>
</dbReference>
<dbReference type="EMBL" id="CP071793">
    <property type="protein sequence ID" value="QTD49266.1"/>
    <property type="molecule type" value="Genomic_DNA"/>
</dbReference>
<dbReference type="KEGG" id="scor:J3U87_27080"/>
<sequence length="345" mass="39865">MLLASALATAFLIGAATTCTRSGPAPKAAFYYWKTGDKLNDADADLLQRLAVDTLYLRFFDLDWDAEKGQLRVRAPFHSRGGYRPERVVPVVFITRSTLEHLARRDPDEPARFLRDRVQAMLHASGISTIDEIQLDCDWEPRHRETYFALIDAVRRTFDQAFGDVHVSVTIRLYQLRHRTTAGIPPADSGALMFYHTGSPRDFEETNAILDNRVVKGYLRDAAGYPLPIQAAYPTFSWAIQFTATKRFLRLVNEATLQDFDPTHFREEEPGLYRAITDHMLGRDQVAVGDYLRIQRVEPDQLRELVTETEKHFRPQSVLLFDYDRERIRRWLEADPQLFDRVFAR</sequence>
<dbReference type="Proteomes" id="UP000663929">
    <property type="component" value="Chromosome"/>
</dbReference>
<organism evidence="1 2">
    <name type="scientific">Sulfidibacter corallicola</name>
    <dbReference type="NCBI Taxonomy" id="2818388"/>
    <lineage>
        <taxon>Bacteria</taxon>
        <taxon>Pseudomonadati</taxon>
        <taxon>Acidobacteriota</taxon>
        <taxon>Holophagae</taxon>
        <taxon>Acanthopleuribacterales</taxon>
        <taxon>Acanthopleuribacteraceae</taxon>
        <taxon>Sulfidibacter</taxon>
    </lineage>
</organism>
<evidence type="ECO:0000313" key="1">
    <source>
        <dbReference type="EMBL" id="QTD49266.1"/>
    </source>
</evidence>
<gene>
    <name evidence="1" type="ORF">J3U87_27080</name>
</gene>
<dbReference type="AlphaFoldDB" id="A0A8A4TH60"/>
<reference evidence="1" key="1">
    <citation type="submission" date="2021-03" db="EMBL/GenBank/DDBJ databases">
        <title>Acanthopleuribacteraceae sp. M133.</title>
        <authorList>
            <person name="Wang G."/>
        </authorList>
    </citation>
    <scope>NUCLEOTIDE SEQUENCE</scope>
    <source>
        <strain evidence="1">M133</strain>
    </source>
</reference>